<gene>
    <name evidence="1" type="ORF">WN55_11049</name>
</gene>
<proteinExistence type="predicted"/>
<evidence type="ECO:0000313" key="2">
    <source>
        <dbReference type="Proteomes" id="UP000076502"/>
    </source>
</evidence>
<accession>A0A154PBM9</accession>
<name>A0A154PBM9_DUFNO</name>
<dbReference type="EMBL" id="KQ434869">
    <property type="protein sequence ID" value="KZC09309.1"/>
    <property type="molecule type" value="Genomic_DNA"/>
</dbReference>
<reference evidence="1 2" key="1">
    <citation type="submission" date="2015-07" db="EMBL/GenBank/DDBJ databases">
        <title>The genome of Dufourea novaeangliae.</title>
        <authorList>
            <person name="Pan H."/>
            <person name="Kapheim K."/>
        </authorList>
    </citation>
    <scope>NUCLEOTIDE SEQUENCE [LARGE SCALE GENOMIC DNA]</scope>
    <source>
        <strain evidence="1">0120121106</strain>
        <tissue evidence="1">Whole body</tissue>
    </source>
</reference>
<dbReference type="AlphaFoldDB" id="A0A154PBM9"/>
<dbReference type="Proteomes" id="UP000076502">
    <property type="component" value="Unassembled WGS sequence"/>
</dbReference>
<sequence length="92" mass="10588">MSSHIVIFELHWSIVETKHPHMLNNSKIGMTSKVIWRYRGLTINSRRLVSERIISISTIVCHLLSIEGTQTLESFQNSPVDCTNEGKVRIRL</sequence>
<evidence type="ECO:0000313" key="1">
    <source>
        <dbReference type="EMBL" id="KZC09309.1"/>
    </source>
</evidence>
<protein>
    <submittedName>
        <fullName evidence="1">Uncharacterized protein</fullName>
    </submittedName>
</protein>
<organism evidence="1 2">
    <name type="scientific">Dufourea novaeangliae</name>
    <name type="common">Sweat bee</name>
    <dbReference type="NCBI Taxonomy" id="178035"/>
    <lineage>
        <taxon>Eukaryota</taxon>
        <taxon>Metazoa</taxon>
        <taxon>Ecdysozoa</taxon>
        <taxon>Arthropoda</taxon>
        <taxon>Hexapoda</taxon>
        <taxon>Insecta</taxon>
        <taxon>Pterygota</taxon>
        <taxon>Neoptera</taxon>
        <taxon>Endopterygota</taxon>
        <taxon>Hymenoptera</taxon>
        <taxon>Apocrita</taxon>
        <taxon>Aculeata</taxon>
        <taxon>Apoidea</taxon>
        <taxon>Anthophila</taxon>
        <taxon>Halictidae</taxon>
        <taxon>Rophitinae</taxon>
        <taxon>Dufourea</taxon>
    </lineage>
</organism>
<keyword evidence="2" id="KW-1185">Reference proteome</keyword>